<dbReference type="EMBL" id="JAUTXT010000019">
    <property type="protein sequence ID" value="KAK3674473.1"/>
    <property type="molecule type" value="Genomic_DNA"/>
</dbReference>
<feature type="domain" description="Alpha-L-rhamnosidase six-hairpin glycosidase" evidence="6">
    <location>
        <begin position="441"/>
        <end position="648"/>
    </location>
</feature>
<evidence type="ECO:0000259" key="4">
    <source>
        <dbReference type="Pfam" id="PF05592"/>
    </source>
</evidence>
<name>A0AAE1C1A2_9PEZI</name>
<dbReference type="InterPro" id="IPR013783">
    <property type="entry name" value="Ig-like_fold"/>
</dbReference>
<evidence type="ECO:0000313" key="9">
    <source>
        <dbReference type="Proteomes" id="UP001274830"/>
    </source>
</evidence>
<dbReference type="Gene3D" id="2.60.40.10">
    <property type="entry name" value="Immunoglobulins"/>
    <property type="match status" value="1"/>
</dbReference>
<dbReference type="InterPro" id="IPR035396">
    <property type="entry name" value="Bac_rhamnosid6H"/>
</dbReference>
<dbReference type="Pfam" id="PF17389">
    <property type="entry name" value="Bac_rhamnosid6H"/>
    <property type="match status" value="1"/>
</dbReference>
<dbReference type="EC" id="3.2.1.40" evidence="2"/>
<evidence type="ECO:0000259" key="6">
    <source>
        <dbReference type="Pfam" id="PF17389"/>
    </source>
</evidence>
<dbReference type="InterPro" id="IPR008928">
    <property type="entry name" value="6-hairpin_glycosidase_sf"/>
</dbReference>
<dbReference type="Gene3D" id="2.60.420.10">
    <property type="entry name" value="Maltose phosphorylase, domain 3"/>
    <property type="match status" value="1"/>
</dbReference>
<dbReference type="Pfam" id="PF25788">
    <property type="entry name" value="Ig_Rha78A_N"/>
    <property type="match status" value="1"/>
</dbReference>
<sequence length="896" mass="100139">MSGVRLSAPTFEHHHSGLGIEQTRPRLSWRFHVAEGLTTPRDWRQTQYEVECLIGDAPKSTPYHVQSEHSVLVPWPAQTLAPQQSARVRVRCSGVSGTGEEQLTEWSDAATVETALVEQTAWKARFITSAQRGSPDGPLRPLRFRKNLSLPVHRGKPSKARLYITALGIFDAYIDGQRVSDELLAPGWTDYKHRLSYRVTDVTHLLENDTDHSLCVEVAEGWYCGRLGFEGGHRCLYGDTLAVLAQLDIWYEGDGVPVSFCSDSSWICAESAIQKSEFYDGETYDAAAEWDWTSISAEVTGNRWGSTKEVTWPKTRLYCPDMPPVRITQTLEPKEIFTGTSGKTVIDFGQNLVGKVLIKSIQIPRGEQVTFRHAEVMEKGELGTRPLREAKAEDIYISSGQTCSEWTPAFAFHGFRYVQVDGWAPNNSDIAALVMHTDMKRRGHFSCSNQWVNKLHENVDWSMRGNFVSIPTDCPQRDERLGWTGDIQVFTPTASFLYDTTSFLSSWLEDVMAEQLEEGKGGIPPFVVPILPLGSWPHMPAAIWDDVTVLTPKDVFDYGSDNSILARQLPSMLAWLDEAVDRGEDGLWKRERWQLADWLDPTAPPEDPGASRTDCVLVADAYLVHVTRTMSNVCSHLNKVDLAKKYAQVLPWRFNRLYPDPEKLQVAALELAKQVQYAKFRISTGFAGTPVICYALTSVCEPQLAYRMLLEKMCPSWLYPVSMGATTIWERWNSMLPDGSINSGDMTSFNHYALGSVANWLHKTVGGISPAEPGWKVVRVRPVPGGNLTHANVSFDGPYGLVRCSWKLSDSQSDGSCAFQLELTIPPNSTAIVTLPSELKQTLDATGEESRSHYGSGIHVLECRCTLATWPPRAKYSLDRGEDDRLTIADGLIEAH</sequence>
<proteinExistence type="predicted"/>
<feature type="domain" description="Alpha-L-rhamnosidase concanavalin-like" evidence="4">
    <location>
        <begin position="341"/>
        <end position="436"/>
    </location>
</feature>
<dbReference type="Gene3D" id="1.50.10.10">
    <property type="match status" value="1"/>
</dbReference>
<dbReference type="InterPro" id="IPR013737">
    <property type="entry name" value="Bac_rhamnosid_N"/>
</dbReference>
<dbReference type="InterPro" id="IPR016007">
    <property type="entry name" value="Alpha_rhamnosid"/>
</dbReference>
<dbReference type="Pfam" id="PF05592">
    <property type="entry name" value="Bac_rhamnosid"/>
    <property type="match status" value="1"/>
</dbReference>
<evidence type="ECO:0000313" key="8">
    <source>
        <dbReference type="EMBL" id="KAK3674473.1"/>
    </source>
</evidence>
<evidence type="ECO:0000259" key="7">
    <source>
        <dbReference type="Pfam" id="PF17390"/>
    </source>
</evidence>
<keyword evidence="3" id="KW-0378">Hydrolase</keyword>
<dbReference type="PANTHER" id="PTHR33307:SF6">
    <property type="entry name" value="ALPHA-RHAMNOSIDASE (EUROFUNG)-RELATED"/>
    <property type="match status" value="1"/>
</dbReference>
<dbReference type="InterPro" id="IPR008902">
    <property type="entry name" value="Rhamnosid_concanavalin"/>
</dbReference>
<dbReference type="InterPro" id="IPR035398">
    <property type="entry name" value="Bac_rhamnosid_C"/>
</dbReference>
<evidence type="ECO:0000256" key="2">
    <source>
        <dbReference type="ARBA" id="ARBA00012652"/>
    </source>
</evidence>
<dbReference type="Pfam" id="PF17390">
    <property type="entry name" value="Bac_rhamnosid_C"/>
    <property type="match status" value="1"/>
</dbReference>
<dbReference type="AlphaFoldDB" id="A0AAE1C1A2"/>
<dbReference type="SUPFAM" id="SSF48208">
    <property type="entry name" value="Six-hairpin glycosidases"/>
    <property type="match status" value="1"/>
</dbReference>
<dbReference type="InterPro" id="IPR012341">
    <property type="entry name" value="6hp_glycosidase-like_sf"/>
</dbReference>
<dbReference type="Proteomes" id="UP001274830">
    <property type="component" value="Unassembled WGS sequence"/>
</dbReference>
<dbReference type="Pfam" id="PF08531">
    <property type="entry name" value="Bac_rhamnosid_N"/>
    <property type="match status" value="1"/>
</dbReference>
<dbReference type="PANTHER" id="PTHR33307">
    <property type="entry name" value="ALPHA-RHAMNOSIDASE (EUROFUNG)"/>
    <property type="match status" value="1"/>
</dbReference>
<evidence type="ECO:0000256" key="1">
    <source>
        <dbReference type="ARBA" id="ARBA00001445"/>
    </source>
</evidence>
<feature type="domain" description="Alpha-L-rhamnosidase C-terminal" evidence="7">
    <location>
        <begin position="767"/>
        <end position="843"/>
    </location>
</feature>
<evidence type="ECO:0000256" key="3">
    <source>
        <dbReference type="ARBA" id="ARBA00022801"/>
    </source>
</evidence>
<comment type="caution">
    <text evidence="8">The sequence shown here is derived from an EMBL/GenBank/DDBJ whole genome shotgun (WGS) entry which is preliminary data.</text>
</comment>
<organism evidence="8 9">
    <name type="scientific">Recurvomyces mirabilis</name>
    <dbReference type="NCBI Taxonomy" id="574656"/>
    <lineage>
        <taxon>Eukaryota</taxon>
        <taxon>Fungi</taxon>
        <taxon>Dikarya</taxon>
        <taxon>Ascomycota</taxon>
        <taxon>Pezizomycotina</taxon>
        <taxon>Dothideomycetes</taxon>
        <taxon>Dothideomycetidae</taxon>
        <taxon>Mycosphaerellales</taxon>
        <taxon>Teratosphaeriaceae</taxon>
        <taxon>Recurvomyces</taxon>
    </lineage>
</organism>
<dbReference type="GO" id="GO:0005975">
    <property type="term" value="P:carbohydrate metabolic process"/>
    <property type="evidence" value="ECO:0007669"/>
    <property type="project" value="InterPro"/>
</dbReference>
<keyword evidence="9" id="KW-1185">Reference proteome</keyword>
<reference evidence="8" key="1">
    <citation type="submission" date="2023-07" db="EMBL/GenBank/DDBJ databases">
        <title>Black Yeasts Isolated from many extreme environments.</title>
        <authorList>
            <person name="Coleine C."/>
            <person name="Stajich J.E."/>
            <person name="Selbmann L."/>
        </authorList>
    </citation>
    <scope>NUCLEOTIDE SEQUENCE</scope>
    <source>
        <strain evidence="8">CCFEE 5485</strain>
    </source>
</reference>
<accession>A0AAE1C1A2</accession>
<comment type="catalytic activity">
    <reaction evidence="1">
        <text>Hydrolysis of terminal non-reducing alpha-L-rhamnose residues in alpha-L-rhamnosides.</text>
        <dbReference type="EC" id="3.2.1.40"/>
    </reaction>
</comment>
<feature type="domain" description="Bacterial alpha-L-rhamnosidase N-terminal" evidence="5">
    <location>
        <begin position="156"/>
        <end position="329"/>
    </location>
</feature>
<gene>
    <name evidence="8" type="ORF">LTR78_005559</name>
</gene>
<protein>
    <recommendedName>
        <fullName evidence="2">alpha-L-rhamnosidase</fullName>
        <ecNumber evidence="2">3.2.1.40</ecNumber>
    </recommendedName>
</protein>
<evidence type="ECO:0000259" key="5">
    <source>
        <dbReference type="Pfam" id="PF08531"/>
    </source>
</evidence>
<dbReference type="Gene3D" id="2.60.120.260">
    <property type="entry name" value="Galactose-binding domain-like"/>
    <property type="match status" value="2"/>
</dbReference>
<dbReference type="GO" id="GO:0030596">
    <property type="term" value="F:alpha-L-rhamnosidase activity"/>
    <property type="evidence" value="ECO:0007669"/>
    <property type="project" value="UniProtKB-EC"/>
</dbReference>